<keyword evidence="4" id="KW-1185">Reference proteome</keyword>
<dbReference type="Gene3D" id="3.30.1370.10">
    <property type="entry name" value="K Homology domain, type 1"/>
    <property type="match status" value="1"/>
</dbReference>
<evidence type="ECO:0000256" key="1">
    <source>
        <dbReference type="PROSITE-ProRule" id="PRU00117"/>
    </source>
</evidence>
<name>D7FM85_ECTSI</name>
<dbReference type="InParanoid" id="D7FM85"/>
<dbReference type="InterPro" id="IPR004088">
    <property type="entry name" value="KH_dom_type_1"/>
</dbReference>
<dbReference type="GO" id="GO:0003723">
    <property type="term" value="F:RNA binding"/>
    <property type="evidence" value="ECO:0007669"/>
    <property type="project" value="UniProtKB-UniRule"/>
</dbReference>
<dbReference type="SUPFAM" id="SSF54791">
    <property type="entry name" value="Eukaryotic type KH-domain (KH-domain type I)"/>
    <property type="match status" value="1"/>
</dbReference>
<evidence type="ECO:0000259" key="2">
    <source>
        <dbReference type="Pfam" id="PF00013"/>
    </source>
</evidence>
<organism evidence="3 4">
    <name type="scientific">Ectocarpus siliculosus</name>
    <name type="common">Brown alga</name>
    <name type="synonym">Conferva siliculosa</name>
    <dbReference type="NCBI Taxonomy" id="2880"/>
    <lineage>
        <taxon>Eukaryota</taxon>
        <taxon>Sar</taxon>
        <taxon>Stramenopiles</taxon>
        <taxon>Ochrophyta</taxon>
        <taxon>PX clade</taxon>
        <taxon>Phaeophyceae</taxon>
        <taxon>Ectocarpales</taxon>
        <taxon>Ectocarpaceae</taxon>
        <taxon>Ectocarpus</taxon>
    </lineage>
</organism>
<dbReference type="Pfam" id="PF00013">
    <property type="entry name" value="KH_1"/>
    <property type="match status" value="1"/>
</dbReference>
<dbReference type="Proteomes" id="UP000002630">
    <property type="component" value="Linkage Group LG31"/>
</dbReference>
<evidence type="ECO:0000313" key="4">
    <source>
        <dbReference type="Proteomes" id="UP000002630"/>
    </source>
</evidence>
<dbReference type="EMBL" id="FN649756">
    <property type="protein sequence ID" value="CBJ29908.1"/>
    <property type="molecule type" value="Genomic_DNA"/>
</dbReference>
<sequence>MDSGDMVSQMQVAIPDHLVGVILGKGGATVIDMQNQTGARIQVSQRGEYIPGTTNRAVWVGPEVFEAKTKTIWPEMGARMTGCVVGYAPSSRQPGVTSFVIEPGVCWSRRR</sequence>
<dbReference type="InterPro" id="IPR036612">
    <property type="entry name" value="KH_dom_type_1_sf"/>
</dbReference>
<protein>
    <recommendedName>
        <fullName evidence="2">K Homology domain-containing protein</fullName>
    </recommendedName>
</protein>
<evidence type="ECO:0000313" key="3">
    <source>
        <dbReference type="EMBL" id="CBJ29908.1"/>
    </source>
</evidence>
<keyword evidence="1" id="KW-0694">RNA-binding</keyword>
<dbReference type="EMBL" id="FN648172">
    <property type="protein sequence ID" value="CBJ29908.1"/>
    <property type="molecule type" value="Genomic_DNA"/>
</dbReference>
<gene>
    <name evidence="3" type="ORF">Esi_0164_0058</name>
</gene>
<dbReference type="eggNOG" id="KOG2191">
    <property type="taxonomic scope" value="Eukaryota"/>
</dbReference>
<accession>D7FM85</accession>
<reference evidence="3 4" key="1">
    <citation type="journal article" date="2010" name="Nature">
        <title>The Ectocarpus genome and the independent evolution of multicellularity in brown algae.</title>
        <authorList>
            <person name="Cock J.M."/>
            <person name="Sterck L."/>
            <person name="Rouze P."/>
            <person name="Scornet D."/>
            <person name="Allen A.E."/>
            <person name="Amoutzias G."/>
            <person name="Anthouard V."/>
            <person name="Artiguenave F."/>
            <person name="Aury J.M."/>
            <person name="Badger J.H."/>
            <person name="Beszteri B."/>
            <person name="Billiau K."/>
            <person name="Bonnet E."/>
            <person name="Bothwell J.H."/>
            <person name="Bowler C."/>
            <person name="Boyen C."/>
            <person name="Brownlee C."/>
            <person name="Carrano C.J."/>
            <person name="Charrier B."/>
            <person name="Cho G.Y."/>
            <person name="Coelho S.M."/>
            <person name="Collen J."/>
            <person name="Corre E."/>
            <person name="Da Silva C."/>
            <person name="Delage L."/>
            <person name="Delaroque N."/>
            <person name="Dittami S.M."/>
            <person name="Doulbeau S."/>
            <person name="Elias M."/>
            <person name="Farnham G."/>
            <person name="Gachon C.M."/>
            <person name="Gschloessl B."/>
            <person name="Heesch S."/>
            <person name="Jabbari K."/>
            <person name="Jubin C."/>
            <person name="Kawai H."/>
            <person name="Kimura K."/>
            <person name="Kloareg B."/>
            <person name="Kupper F.C."/>
            <person name="Lang D."/>
            <person name="Le Bail A."/>
            <person name="Leblanc C."/>
            <person name="Lerouge P."/>
            <person name="Lohr M."/>
            <person name="Lopez P.J."/>
            <person name="Martens C."/>
            <person name="Maumus F."/>
            <person name="Michel G."/>
            <person name="Miranda-Saavedra D."/>
            <person name="Morales J."/>
            <person name="Moreau H."/>
            <person name="Motomura T."/>
            <person name="Nagasato C."/>
            <person name="Napoli C.A."/>
            <person name="Nelson D.R."/>
            <person name="Nyvall-Collen P."/>
            <person name="Peters A.F."/>
            <person name="Pommier C."/>
            <person name="Potin P."/>
            <person name="Poulain J."/>
            <person name="Quesneville H."/>
            <person name="Read B."/>
            <person name="Rensing S.A."/>
            <person name="Ritter A."/>
            <person name="Rousvoal S."/>
            <person name="Samanta M."/>
            <person name="Samson G."/>
            <person name="Schroeder D.C."/>
            <person name="Segurens B."/>
            <person name="Strittmatter M."/>
            <person name="Tonon T."/>
            <person name="Tregear J.W."/>
            <person name="Valentin K."/>
            <person name="von Dassow P."/>
            <person name="Yamagishi T."/>
            <person name="Van de Peer Y."/>
            <person name="Wincker P."/>
        </authorList>
    </citation>
    <scope>NUCLEOTIDE SEQUENCE [LARGE SCALE GENOMIC DNA]</scope>
    <source>
        <strain evidence="4">Ec32 / CCAP1310/4</strain>
    </source>
</reference>
<proteinExistence type="predicted"/>
<dbReference type="OrthoDB" id="199793at2759"/>
<feature type="domain" description="K Homology" evidence="2">
    <location>
        <begin position="10"/>
        <end position="59"/>
    </location>
</feature>
<dbReference type="AlphaFoldDB" id="D7FM85"/>
<dbReference type="PROSITE" id="PS50084">
    <property type="entry name" value="KH_TYPE_1"/>
    <property type="match status" value="1"/>
</dbReference>